<dbReference type="RefSeq" id="WP_139222923.1">
    <property type="nucleotide sequence ID" value="NZ_FONX01000026.1"/>
</dbReference>
<protein>
    <recommendedName>
        <fullName evidence="3">Phage integrase family protein</fullName>
    </recommendedName>
</protein>
<sequence>MTLNSNYPPLGRQQATSDTYAAQGLRLAEKLAKTTGSSDPSIIAASFLASANRYSQRTFRLYKAQLIEHMTRHRVAPGVIKVLMDASSKNCTKKGGPGTSGNKAKKISQVDRELLLARLRKSGAATSCLAADYFEAGLLIGPRPAEWAGAELRVISTPRPLDAPATATHLLKLPNAKRDMNGVRGNGDFRLVYASLSAAEAALITRVIADATKNEHSWAAHYNRLRVSLFHAGKMLWPKRAKIPCFYTTRHQAQADAKATGMRLNEIAAIYGHASDNTATSHYARKSSGDKNMCKVAATAVSLARVRNQEATSKHLLRERRNSL</sequence>
<reference evidence="2" key="1">
    <citation type="submission" date="2016-10" db="EMBL/GenBank/DDBJ databases">
        <authorList>
            <person name="Varghese N."/>
            <person name="Submissions S."/>
        </authorList>
    </citation>
    <scope>NUCLEOTIDE SEQUENCE [LARGE SCALE GENOMIC DNA]</scope>
    <source>
        <strain evidence="2">DSM 27981</strain>
    </source>
</reference>
<evidence type="ECO:0000313" key="1">
    <source>
        <dbReference type="EMBL" id="SFF31303.1"/>
    </source>
</evidence>
<dbReference type="EMBL" id="FONX01000026">
    <property type="protein sequence ID" value="SFF31303.1"/>
    <property type="molecule type" value="Genomic_DNA"/>
</dbReference>
<keyword evidence="2" id="KW-1185">Reference proteome</keyword>
<dbReference type="AlphaFoldDB" id="A0A1I2HPE1"/>
<proteinExistence type="predicted"/>
<dbReference type="Proteomes" id="UP000199119">
    <property type="component" value="Unassembled WGS sequence"/>
</dbReference>
<organism evidence="1 2">
    <name type="scientific">Paracidovorax wautersii</name>
    <dbReference type="NCBI Taxonomy" id="1177982"/>
    <lineage>
        <taxon>Bacteria</taxon>
        <taxon>Pseudomonadati</taxon>
        <taxon>Pseudomonadota</taxon>
        <taxon>Betaproteobacteria</taxon>
        <taxon>Burkholderiales</taxon>
        <taxon>Comamonadaceae</taxon>
        <taxon>Paracidovorax</taxon>
    </lineage>
</organism>
<evidence type="ECO:0000313" key="2">
    <source>
        <dbReference type="Proteomes" id="UP000199119"/>
    </source>
</evidence>
<dbReference type="OrthoDB" id="8883268at2"/>
<evidence type="ECO:0008006" key="3">
    <source>
        <dbReference type="Google" id="ProtNLM"/>
    </source>
</evidence>
<name>A0A1I2HPE1_9BURK</name>
<gene>
    <name evidence="1" type="ORF">SAMN04489711_12618</name>
</gene>
<accession>A0A1I2HPE1</accession>